<feature type="domain" description="L-type lectin-like" evidence="8">
    <location>
        <begin position="21"/>
        <end position="240"/>
    </location>
</feature>
<feature type="chain" id="PRO_5043507697" evidence="7">
    <location>
        <begin position="20"/>
        <end position="436"/>
    </location>
</feature>
<dbReference type="AlphaFoldDB" id="A0AAV8AH63"/>
<dbReference type="InterPro" id="IPR005052">
    <property type="entry name" value="Lectin_leg"/>
</dbReference>
<dbReference type="SUPFAM" id="SSF49899">
    <property type="entry name" value="Concanavalin A-like lectins/glucanases"/>
    <property type="match status" value="1"/>
</dbReference>
<name>A0AAV8AH63_9EUKA</name>
<evidence type="ECO:0000256" key="5">
    <source>
        <dbReference type="ARBA" id="ARBA00023136"/>
    </source>
</evidence>
<protein>
    <submittedName>
        <fullName evidence="9">Vesicular mannose-binding lectin</fullName>
    </submittedName>
</protein>
<keyword evidence="3 7" id="KW-0732">Signal</keyword>
<dbReference type="InterPro" id="IPR013320">
    <property type="entry name" value="ConA-like_dom_sf"/>
</dbReference>
<evidence type="ECO:0000313" key="10">
    <source>
        <dbReference type="Proteomes" id="UP001146793"/>
    </source>
</evidence>
<comment type="caution">
    <text evidence="9">The sequence shown here is derived from an EMBL/GenBank/DDBJ whole genome shotgun (WGS) entry which is preliminary data.</text>
</comment>
<dbReference type="Proteomes" id="UP001146793">
    <property type="component" value="Unassembled WGS sequence"/>
</dbReference>
<dbReference type="PROSITE" id="PS51328">
    <property type="entry name" value="L_LECTIN_LIKE"/>
    <property type="match status" value="1"/>
</dbReference>
<comment type="subcellular location">
    <subcellularLocation>
        <location evidence="1">Membrane</location>
        <topology evidence="1">Single-pass type I membrane protein</topology>
    </subcellularLocation>
</comment>
<dbReference type="GO" id="GO:0030134">
    <property type="term" value="C:COPII-coated ER to Golgi transport vesicle"/>
    <property type="evidence" value="ECO:0007669"/>
    <property type="project" value="TreeGrafter"/>
</dbReference>
<reference evidence="9" key="1">
    <citation type="submission" date="2022-08" db="EMBL/GenBank/DDBJ databases">
        <title>Novel sulphate-reducing endosymbionts in the free-living metamonad Anaeramoeba.</title>
        <authorList>
            <person name="Jerlstrom-Hultqvist J."/>
            <person name="Cepicka I."/>
            <person name="Gallot-Lavallee L."/>
            <person name="Salas-Leiva D."/>
            <person name="Curtis B.A."/>
            <person name="Zahonova K."/>
            <person name="Pipaliya S."/>
            <person name="Dacks J."/>
            <person name="Roger A.J."/>
        </authorList>
    </citation>
    <scope>NUCLEOTIDE SEQUENCE</scope>
    <source>
        <strain evidence="9">Busselton2</strain>
    </source>
</reference>
<dbReference type="GO" id="GO:0005537">
    <property type="term" value="F:D-mannose binding"/>
    <property type="evidence" value="ECO:0007669"/>
    <property type="project" value="TreeGrafter"/>
</dbReference>
<evidence type="ECO:0000256" key="1">
    <source>
        <dbReference type="ARBA" id="ARBA00004479"/>
    </source>
</evidence>
<dbReference type="GO" id="GO:0006888">
    <property type="term" value="P:endoplasmic reticulum to Golgi vesicle-mediated transport"/>
    <property type="evidence" value="ECO:0007669"/>
    <property type="project" value="TreeGrafter"/>
</dbReference>
<feature type="transmembrane region" description="Helical" evidence="6">
    <location>
        <begin position="403"/>
        <end position="424"/>
    </location>
</feature>
<evidence type="ECO:0000256" key="6">
    <source>
        <dbReference type="SAM" id="Phobius"/>
    </source>
</evidence>
<dbReference type="PANTHER" id="PTHR12223">
    <property type="entry name" value="VESICULAR MANNOSE-BINDING LECTIN"/>
    <property type="match status" value="1"/>
</dbReference>
<dbReference type="GO" id="GO:0005789">
    <property type="term" value="C:endoplasmic reticulum membrane"/>
    <property type="evidence" value="ECO:0007669"/>
    <property type="project" value="TreeGrafter"/>
</dbReference>
<dbReference type="EMBL" id="JANTQA010000008">
    <property type="protein sequence ID" value="KAJ3453019.1"/>
    <property type="molecule type" value="Genomic_DNA"/>
</dbReference>
<evidence type="ECO:0000256" key="4">
    <source>
        <dbReference type="ARBA" id="ARBA00022989"/>
    </source>
</evidence>
<dbReference type="Gene3D" id="2.60.120.200">
    <property type="match status" value="1"/>
</dbReference>
<keyword evidence="2 6" id="KW-0812">Transmembrane</keyword>
<proteinExistence type="predicted"/>
<evidence type="ECO:0000256" key="3">
    <source>
        <dbReference type="ARBA" id="ARBA00022729"/>
    </source>
</evidence>
<evidence type="ECO:0000256" key="2">
    <source>
        <dbReference type="ARBA" id="ARBA00022692"/>
    </source>
</evidence>
<dbReference type="PANTHER" id="PTHR12223:SF28">
    <property type="entry name" value="LECTIN, MANNOSE BINDING 1 LIKE"/>
    <property type="match status" value="1"/>
</dbReference>
<organism evidence="9 10">
    <name type="scientific">Anaeramoeba flamelloides</name>
    <dbReference type="NCBI Taxonomy" id="1746091"/>
    <lineage>
        <taxon>Eukaryota</taxon>
        <taxon>Metamonada</taxon>
        <taxon>Anaeramoebidae</taxon>
        <taxon>Anaeramoeba</taxon>
    </lineage>
</organism>
<evidence type="ECO:0000256" key="7">
    <source>
        <dbReference type="SAM" id="SignalP"/>
    </source>
</evidence>
<keyword evidence="5 6" id="KW-0472">Membrane</keyword>
<evidence type="ECO:0000259" key="8">
    <source>
        <dbReference type="PROSITE" id="PS51328"/>
    </source>
</evidence>
<gene>
    <name evidence="9" type="ORF">M0812_04801</name>
</gene>
<dbReference type="GO" id="GO:0000139">
    <property type="term" value="C:Golgi membrane"/>
    <property type="evidence" value="ECO:0007669"/>
    <property type="project" value="TreeGrafter"/>
</dbReference>
<sequence>MQIFLKLVCVLIFASLTKCDTKILDRFSFNKETEPGILEKNWVTLGSSQFNQNDGLILTQQEKSQQGSIWNKNPFLFENWEMEVEFKIKGGKIGADGIAIWLVKDTEQFGNAFGSKNPFNGLGIFLDTYQNEPGFRRVEEKIQFMIGDGTTFYDSSTDGKSNKLEECLIKYRNKGFSKLRVRYVKKHLSIEIDTGTKQNWFQCINVPSVNISPGNYFGISAATGGLSDRHVIESFNVKRRQNGFSMVSKDPKYTMKKPEKISIFKDIPSDFKFDDDWLVDVKKDTNSIKDNIQRIGQKLITIPRASLKTNTVNDKIISLEKITTLQDSDIKELKNRMNKKFNGFIDLFVSNNDLIDEKITSFTARVKTLSQTFEETRKVAFQVRGDITSNTDSLKERIQSQGYFGIGWFLLIIEMVFVACYMIWKGKKEEKKKYYN</sequence>
<feature type="signal peptide" evidence="7">
    <location>
        <begin position="1"/>
        <end position="19"/>
    </location>
</feature>
<accession>A0AAV8AH63</accession>
<dbReference type="InterPro" id="IPR051136">
    <property type="entry name" value="Intracellular_Lectin-GPT"/>
</dbReference>
<dbReference type="GO" id="GO:0005793">
    <property type="term" value="C:endoplasmic reticulum-Golgi intermediate compartment"/>
    <property type="evidence" value="ECO:0007669"/>
    <property type="project" value="TreeGrafter"/>
</dbReference>
<evidence type="ECO:0000313" key="9">
    <source>
        <dbReference type="EMBL" id="KAJ3453019.1"/>
    </source>
</evidence>
<dbReference type="Pfam" id="PF03388">
    <property type="entry name" value="Lectin_leg-like"/>
    <property type="match status" value="1"/>
</dbReference>
<keyword evidence="4 6" id="KW-1133">Transmembrane helix</keyword>